<sequence>MLFIIRAAFWIAVVAAFAPAGFTAPEDGAFAREARAILSTPAREAAEAASGTGEMAASGLCADHGELCAVGRSLASFAGAMTELAADRTRSALDARAEERLTSEAEARRIEAAFARAAGEPHG</sequence>
<proteinExistence type="predicted"/>
<protein>
    <recommendedName>
        <fullName evidence="4">UrcA family protein</fullName>
    </recommendedName>
</protein>
<dbReference type="AlphaFoldDB" id="A0A5M6ZL17"/>
<accession>A0A5M6ZL17</accession>
<dbReference type="RefSeq" id="WP_150021686.1">
    <property type="nucleotide sequence ID" value="NZ_VWOJ01000001.1"/>
</dbReference>
<name>A0A5M6ZL17_9PROT</name>
<comment type="caution">
    <text evidence="2">The sequence shown here is derived from an EMBL/GenBank/DDBJ whole genome shotgun (WGS) entry which is preliminary data.</text>
</comment>
<feature type="chain" id="PRO_5024288976" description="UrcA family protein" evidence="1">
    <location>
        <begin position="21"/>
        <end position="123"/>
    </location>
</feature>
<keyword evidence="1" id="KW-0732">Signal</keyword>
<dbReference type="Proteomes" id="UP000325122">
    <property type="component" value="Unassembled WGS sequence"/>
</dbReference>
<evidence type="ECO:0000256" key="1">
    <source>
        <dbReference type="SAM" id="SignalP"/>
    </source>
</evidence>
<organism evidence="2 3">
    <name type="scientific">Alkalicaulis satelles</name>
    <dbReference type="NCBI Taxonomy" id="2609175"/>
    <lineage>
        <taxon>Bacteria</taxon>
        <taxon>Pseudomonadati</taxon>
        <taxon>Pseudomonadota</taxon>
        <taxon>Alphaproteobacteria</taxon>
        <taxon>Maricaulales</taxon>
        <taxon>Maricaulaceae</taxon>
        <taxon>Alkalicaulis</taxon>
    </lineage>
</organism>
<gene>
    <name evidence="2" type="ORF">F1654_01215</name>
</gene>
<dbReference type="EMBL" id="VWOJ01000001">
    <property type="protein sequence ID" value="KAA5804655.1"/>
    <property type="molecule type" value="Genomic_DNA"/>
</dbReference>
<reference evidence="2 3" key="1">
    <citation type="submission" date="2019-09" db="EMBL/GenBank/DDBJ databases">
        <authorList>
            <person name="Kevbrin V."/>
            <person name="Grouzdev D.S."/>
        </authorList>
    </citation>
    <scope>NUCLEOTIDE SEQUENCE [LARGE SCALE GENOMIC DNA]</scope>
    <source>
        <strain evidence="2 3">G-192</strain>
    </source>
</reference>
<keyword evidence="3" id="KW-1185">Reference proteome</keyword>
<feature type="signal peptide" evidence="1">
    <location>
        <begin position="1"/>
        <end position="20"/>
    </location>
</feature>
<evidence type="ECO:0000313" key="2">
    <source>
        <dbReference type="EMBL" id="KAA5804655.1"/>
    </source>
</evidence>
<evidence type="ECO:0008006" key="4">
    <source>
        <dbReference type="Google" id="ProtNLM"/>
    </source>
</evidence>
<evidence type="ECO:0000313" key="3">
    <source>
        <dbReference type="Proteomes" id="UP000325122"/>
    </source>
</evidence>